<comment type="subcellular location">
    <subcellularLocation>
        <location evidence="1">Cell membrane</location>
        <topology evidence="1">Multi-pass membrane protein</topology>
    </subcellularLocation>
</comment>
<keyword evidence="9 12" id="KW-1133">Transmembrane helix</keyword>
<dbReference type="Pfam" id="PF01654">
    <property type="entry name" value="Cyt_bd_oxida_I"/>
    <property type="match status" value="2"/>
</dbReference>
<evidence type="ECO:0000256" key="2">
    <source>
        <dbReference type="ARBA" id="ARBA00009819"/>
    </source>
</evidence>
<keyword evidence="6 12" id="KW-0812">Transmembrane</keyword>
<evidence type="ECO:0000256" key="12">
    <source>
        <dbReference type="SAM" id="Phobius"/>
    </source>
</evidence>
<feature type="transmembrane region" description="Helical" evidence="12">
    <location>
        <begin position="224"/>
        <end position="244"/>
    </location>
</feature>
<keyword evidence="4" id="KW-1003">Cell membrane</keyword>
<keyword evidence="11 12" id="KW-0472">Membrane</keyword>
<reference evidence="14" key="1">
    <citation type="journal article" date="2019" name="Int. J. Syst. Evol. Microbiol.">
        <title>The Global Catalogue of Microorganisms (GCM) 10K type strain sequencing project: providing services to taxonomists for standard genome sequencing and annotation.</title>
        <authorList>
            <consortium name="The Broad Institute Genomics Platform"/>
            <consortium name="The Broad Institute Genome Sequencing Center for Infectious Disease"/>
            <person name="Wu L."/>
            <person name="Ma J."/>
        </authorList>
    </citation>
    <scope>NUCLEOTIDE SEQUENCE [LARGE SCALE GENOMIC DNA]</scope>
    <source>
        <strain evidence="14">TBRC 1826</strain>
    </source>
</reference>
<evidence type="ECO:0000256" key="3">
    <source>
        <dbReference type="ARBA" id="ARBA00022448"/>
    </source>
</evidence>
<name>A0ABV8FXG1_9ACTN</name>
<sequence>MFDDPLLLARLQFAFTASIHYLFVALTLGLAPFILASQFSATVRRDEARMRAVRFWGGLYVVNYGMGVLSGLVMELQLATNWSGLSDTFGYAFGAPLAVETMGAFFIESTFLGLWIFGWDRMGRWAHLACFAVVTATAYASAYWVLVANGFLKNPVGFEINDGVAELTDPVALAANPSALLALAHIANTALIVGSLVIAAVSAYHLARRNDPDGMFGRGIRRAALVFALSVFPASITGGVQFAFSEDGPPTSGLTYTAEEIAAIEGAYEQGGGVATGIGTAGEVFMTLSWLLMTMLSVVILVVWLFRGIDRWRWFLWPMVFTPFLPYLASIGGWIYRETSRQPWAVVHHLTTADAMTDMSPAMAAVSFSLFTAAFAALATITFWLLVRFARRGPDGGPLAPAPERDADPAVPAHTF</sequence>
<keyword evidence="8" id="KW-0249">Electron transport</keyword>
<evidence type="ECO:0000256" key="7">
    <source>
        <dbReference type="ARBA" id="ARBA00022723"/>
    </source>
</evidence>
<keyword evidence="10" id="KW-0408">Iron</keyword>
<feature type="transmembrane region" description="Helical" evidence="12">
    <location>
        <begin position="288"/>
        <end position="307"/>
    </location>
</feature>
<dbReference type="Proteomes" id="UP001595847">
    <property type="component" value="Unassembled WGS sequence"/>
</dbReference>
<feature type="transmembrane region" description="Helical" evidence="12">
    <location>
        <begin position="20"/>
        <end position="41"/>
    </location>
</feature>
<feature type="transmembrane region" description="Helical" evidence="12">
    <location>
        <begin position="93"/>
        <end position="118"/>
    </location>
</feature>
<dbReference type="PANTHER" id="PTHR30365:SF14">
    <property type="entry name" value="CYTOCHROME BD MENAQUINOL OXIDASE SUBUNIT I-RELATED"/>
    <property type="match status" value="1"/>
</dbReference>
<dbReference type="PIRSF" id="PIRSF006446">
    <property type="entry name" value="Cyt_quinol_oxidase_1"/>
    <property type="match status" value="1"/>
</dbReference>
<feature type="transmembrane region" description="Helical" evidence="12">
    <location>
        <begin position="179"/>
        <end position="204"/>
    </location>
</feature>
<keyword evidence="5" id="KW-0349">Heme</keyword>
<comment type="caution">
    <text evidence="13">The sequence shown here is derived from an EMBL/GenBank/DDBJ whole genome shotgun (WGS) entry which is preliminary data.</text>
</comment>
<gene>
    <name evidence="13" type="ORF">ACFOVU_26280</name>
</gene>
<dbReference type="RefSeq" id="WP_378537888.1">
    <property type="nucleotide sequence ID" value="NZ_JBHSBH010000015.1"/>
</dbReference>
<proteinExistence type="inferred from homology"/>
<dbReference type="InterPro" id="IPR002585">
    <property type="entry name" value="Cyt-d_ubiquinol_oxidase_su_1"/>
</dbReference>
<evidence type="ECO:0000313" key="14">
    <source>
        <dbReference type="Proteomes" id="UP001595847"/>
    </source>
</evidence>
<evidence type="ECO:0000256" key="8">
    <source>
        <dbReference type="ARBA" id="ARBA00022982"/>
    </source>
</evidence>
<evidence type="ECO:0000256" key="1">
    <source>
        <dbReference type="ARBA" id="ARBA00004651"/>
    </source>
</evidence>
<evidence type="ECO:0000256" key="6">
    <source>
        <dbReference type="ARBA" id="ARBA00022692"/>
    </source>
</evidence>
<protein>
    <submittedName>
        <fullName evidence="13">Cytochrome ubiquinol oxidase subunit I</fullName>
    </submittedName>
</protein>
<comment type="similarity">
    <text evidence="2">Belongs to the cytochrome ubiquinol oxidase subunit 1 family.</text>
</comment>
<feature type="transmembrane region" description="Helical" evidence="12">
    <location>
        <begin position="53"/>
        <end position="73"/>
    </location>
</feature>
<evidence type="ECO:0000256" key="4">
    <source>
        <dbReference type="ARBA" id="ARBA00022475"/>
    </source>
</evidence>
<accession>A0ABV8FXG1</accession>
<evidence type="ECO:0000256" key="11">
    <source>
        <dbReference type="ARBA" id="ARBA00023136"/>
    </source>
</evidence>
<feature type="transmembrane region" description="Helical" evidence="12">
    <location>
        <begin position="125"/>
        <end position="146"/>
    </location>
</feature>
<evidence type="ECO:0000313" key="13">
    <source>
        <dbReference type="EMBL" id="MFC3999447.1"/>
    </source>
</evidence>
<feature type="transmembrane region" description="Helical" evidence="12">
    <location>
        <begin position="362"/>
        <end position="387"/>
    </location>
</feature>
<dbReference type="EMBL" id="JBHSBH010000015">
    <property type="protein sequence ID" value="MFC3999447.1"/>
    <property type="molecule type" value="Genomic_DNA"/>
</dbReference>
<organism evidence="13 14">
    <name type="scientific">Nocardiopsis sediminis</name>
    <dbReference type="NCBI Taxonomy" id="1778267"/>
    <lineage>
        <taxon>Bacteria</taxon>
        <taxon>Bacillati</taxon>
        <taxon>Actinomycetota</taxon>
        <taxon>Actinomycetes</taxon>
        <taxon>Streptosporangiales</taxon>
        <taxon>Nocardiopsidaceae</taxon>
        <taxon>Nocardiopsis</taxon>
    </lineage>
</organism>
<dbReference type="PANTHER" id="PTHR30365">
    <property type="entry name" value="CYTOCHROME D UBIQUINOL OXIDASE"/>
    <property type="match status" value="1"/>
</dbReference>
<evidence type="ECO:0000256" key="5">
    <source>
        <dbReference type="ARBA" id="ARBA00022617"/>
    </source>
</evidence>
<evidence type="ECO:0000256" key="10">
    <source>
        <dbReference type="ARBA" id="ARBA00023004"/>
    </source>
</evidence>
<keyword evidence="7" id="KW-0479">Metal-binding</keyword>
<feature type="transmembrane region" description="Helical" evidence="12">
    <location>
        <begin position="314"/>
        <end position="336"/>
    </location>
</feature>
<evidence type="ECO:0000256" key="9">
    <source>
        <dbReference type="ARBA" id="ARBA00022989"/>
    </source>
</evidence>
<keyword evidence="14" id="KW-1185">Reference proteome</keyword>
<keyword evidence="3" id="KW-0813">Transport</keyword>